<dbReference type="InterPro" id="IPR036956">
    <property type="entry name" value="Impact_N_sf"/>
</dbReference>
<dbReference type="SUPFAM" id="SSF54211">
    <property type="entry name" value="Ribosomal protein S5 domain 2-like"/>
    <property type="match status" value="1"/>
</dbReference>
<evidence type="ECO:0000256" key="2">
    <source>
        <dbReference type="ARBA" id="ARBA00007665"/>
    </source>
</evidence>
<feature type="domain" description="RWD" evidence="8">
    <location>
        <begin position="7"/>
        <end position="123"/>
    </location>
</feature>
<comment type="caution">
    <text evidence="9">The sequence shown here is derived from an EMBL/GenBank/DDBJ whole genome shotgun (WGS) entry which is preliminary data.</text>
</comment>
<evidence type="ECO:0000256" key="7">
    <source>
        <dbReference type="SAM" id="MobiDB-lite"/>
    </source>
</evidence>
<dbReference type="InterPro" id="IPR001498">
    <property type="entry name" value="Impact_N"/>
</dbReference>
<keyword evidence="5" id="KW-0810">Translation regulation</keyword>
<evidence type="ECO:0000256" key="6">
    <source>
        <dbReference type="ARBA" id="ARBA00023016"/>
    </source>
</evidence>
<evidence type="ECO:0000256" key="1">
    <source>
        <dbReference type="ARBA" id="ARBA00004496"/>
    </source>
</evidence>
<organism evidence="9 10">
    <name type="scientific">Phialemonium thermophilum</name>
    <dbReference type="NCBI Taxonomy" id="223376"/>
    <lineage>
        <taxon>Eukaryota</taxon>
        <taxon>Fungi</taxon>
        <taxon>Dikarya</taxon>
        <taxon>Ascomycota</taxon>
        <taxon>Pezizomycotina</taxon>
        <taxon>Sordariomycetes</taxon>
        <taxon>Sordariomycetidae</taxon>
        <taxon>Cephalothecales</taxon>
        <taxon>Cephalothecaceae</taxon>
        <taxon>Phialemonium</taxon>
    </lineage>
</organism>
<dbReference type="PROSITE" id="PS00910">
    <property type="entry name" value="UPF0029"/>
    <property type="match status" value="1"/>
</dbReference>
<evidence type="ECO:0000313" key="10">
    <source>
        <dbReference type="Proteomes" id="UP001586593"/>
    </source>
</evidence>
<reference evidence="9 10" key="1">
    <citation type="journal article" date="2024" name="Commun. Biol.">
        <title>Comparative genomic analysis of thermophilic fungi reveals convergent evolutionary adaptations and gene losses.</title>
        <authorList>
            <person name="Steindorff A.S."/>
            <person name="Aguilar-Pontes M.V."/>
            <person name="Robinson A.J."/>
            <person name="Andreopoulos B."/>
            <person name="LaButti K."/>
            <person name="Kuo A."/>
            <person name="Mondo S."/>
            <person name="Riley R."/>
            <person name="Otillar R."/>
            <person name="Haridas S."/>
            <person name="Lipzen A."/>
            <person name="Grimwood J."/>
            <person name="Schmutz J."/>
            <person name="Clum A."/>
            <person name="Reid I.D."/>
            <person name="Moisan M.C."/>
            <person name="Butler G."/>
            <person name="Nguyen T.T.M."/>
            <person name="Dewar K."/>
            <person name="Conant G."/>
            <person name="Drula E."/>
            <person name="Henrissat B."/>
            <person name="Hansel C."/>
            <person name="Singer S."/>
            <person name="Hutchinson M.I."/>
            <person name="de Vries R.P."/>
            <person name="Natvig D.O."/>
            <person name="Powell A.J."/>
            <person name="Tsang A."/>
            <person name="Grigoriev I.V."/>
        </authorList>
    </citation>
    <scope>NUCLEOTIDE SEQUENCE [LARGE SCALE GENOMIC DNA]</scope>
    <source>
        <strain evidence="9 10">ATCC 24622</strain>
    </source>
</reference>
<keyword evidence="10" id="KW-1185">Reference proteome</keyword>
<dbReference type="CDD" id="cd23822">
    <property type="entry name" value="RWD_ScYIH1-like"/>
    <property type="match status" value="1"/>
</dbReference>
<gene>
    <name evidence="9" type="ORF">VTK73DRAFT_3469</name>
</gene>
<feature type="compositionally biased region" description="Pro residues" evidence="7">
    <location>
        <begin position="165"/>
        <end position="176"/>
    </location>
</feature>
<name>A0ABR3WZ07_9PEZI</name>
<sequence>MSSALDDEVEAINSIYGDGTLVRADDGQEAIFILHLPDFSSDEAAAAGPSTSSSSLRLQFPAAYPDEPPAVLGTHSSGENPRRRGAAVQDLELFRTALGDVYEVGQVCLFDALEKLKELVQAESQGARLGRDIEDDQKVRHEEVESSAEAGKRGQGAGPLRRTPAPTPPLDHPPPWTLSDPVTELKSTFLARCAPVHSPAEAAAYVDHLVTTDRHARAATHNMTAWRIRGGPPDAATATAYQDCDDDGETAAGGRLLHLLQLMDIWDVVVVVSRWYGGHKLGPRRFALINAVARDALVKAGFVAEHPLSGSAAKKKTSSGR</sequence>
<dbReference type="InterPro" id="IPR020569">
    <property type="entry name" value="UPF0029_Impact_CS"/>
</dbReference>
<dbReference type="SUPFAM" id="SSF54495">
    <property type="entry name" value="UBC-like"/>
    <property type="match status" value="1"/>
</dbReference>
<dbReference type="EMBL" id="JAZHXJ010000207">
    <property type="protein sequence ID" value="KAL1868853.1"/>
    <property type="molecule type" value="Genomic_DNA"/>
</dbReference>
<dbReference type="Proteomes" id="UP001586593">
    <property type="component" value="Unassembled WGS sequence"/>
</dbReference>
<proteinExistence type="inferred from homology"/>
<keyword evidence="3" id="KW-0963">Cytoplasm</keyword>
<dbReference type="InterPro" id="IPR020568">
    <property type="entry name" value="Ribosomal_Su5_D2-typ_SF"/>
</dbReference>
<dbReference type="InterPro" id="IPR006575">
    <property type="entry name" value="RWD_dom"/>
</dbReference>
<accession>A0ABR3WZ07</accession>
<comment type="subcellular location">
    <subcellularLocation>
        <location evidence="1">Cytoplasm</location>
    </subcellularLocation>
</comment>
<evidence type="ECO:0000256" key="3">
    <source>
        <dbReference type="ARBA" id="ARBA00022490"/>
    </source>
</evidence>
<protein>
    <recommendedName>
        <fullName evidence="8">RWD domain-containing protein</fullName>
    </recommendedName>
</protein>
<feature type="region of interest" description="Disordered" evidence="7">
    <location>
        <begin position="124"/>
        <end position="179"/>
    </location>
</feature>
<dbReference type="PANTHER" id="PTHR16301:SF25">
    <property type="entry name" value="PROTEIN IMPACT"/>
    <property type="match status" value="1"/>
</dbReference>
<dbReference type="PANTHER" id="PTHR16301">
    <property type="entry name" value="IMPACT-RELATED"/>
    <property type="match status" value="1"/>
</dbReference>
<dbReference type="PROSITE" id="PS50908">
    <property type="entry name" value="RWD"/>
    <property type="match status" value="1"/>
</dbReference>
<dbReference type="Pfam" id="PF01205">
    <property type="entry name" value="Impact_N"/>
    <property type="match status" value="1"/>
</dbReference>
<keyword evidence="4" id="KW-0678">Repressor</keyword>
<evidence type="ECO:0000259" key="8">
    <source>
        <dbReference type="PROSITE" id="PS50908"/>
    </source>
</evidence>
<comment type="similarity">
    <text evidence="2">Belongs to the IMPACT family.</text>
</comment>
<evidence type="ECO:0000313" key="9">
    <source>
        <dbReference type="EMBL" id="KAL1868853.1"/>
    </source>
</evidence>
<dbReference type="Gene3D" id="3.10.110.10">
    <property type="entry name" value="Ubiquitin Conjugating Enzyme"/>
    <property type="match status" value="1"/>
</dbReference>
<dbReference type="Gene3D" id="3.30.230.30">
    <property type="entry name" value="Impact, N-terminal domain"/>
    <property type="match status" value="1"/>
</dbReference>
<evidence type="ECO:0000256" key="4">
    <source>
        <dbReference type="ARBA" id="ARBA00022491"/>
    </source>
</evidence>
<feature type="compositionally biased region" description="Basic and acidic residues" evidence="7">
    <location>
        <begin position="129"/>
        <end position="144"/>
    </location>
</feature>
<evidence type="ECO:0000256" key="5">
    <source>
        <dbReference type="ARBA" id="ARBA00022845"/>
    </source>
</evidence>
<dbReference type="Pfam" id="PF05773">
    <property type="entry name" value="RWD"/>
    <property type="match status" value="1"/>
</dbReference>
<dbReference type="InterPro" id="IPR023582">
    <property type="entry name" value="Impact"/>
</dbReference>
<keyword evidence="6" id="KW-0346">Stress response</keyword>
<dbReference type="InterPro" id="IPR016135">
    <property type="entry name" value="UBQ-conjugating_enzyme/RWD"/>
</dbReference>